<evidence type="ECO:0000313" key="2">
    <source>
        <dbReference type="EMBL" id="SCM77669.1"/>
    </source>
</evidence>
<sequence>MTAQPFHGAADHVLFSLLFGLLVSVSVVPFRSGNRLFRTDALPSSRPDFFGKRSKKSFDFAHIMFYPTSYPCNAAAEPAIVQLCRLMLAQSGPANLFSTPGPAFM</sequence>
<organism evidence="2">
    <name type="scientific">uncultured Pleomorphomonas sp</name>
    <dbReference type="NCBI Taxonomy" id="442121"/>
    <lineage>
        <taxon>Bacteria</taxon>
        <taxon>Pseudomonadati</taxon>
        <taxon>Pseudomonadota</taxon>
        <taxon>Alphaproteobacteria</taxon>
        <taxon>Hyphomicrobiales</taxon>
        <taxon>Pleomorphomonadaceae</taxon>
        <taxon>Pleomorphomonas</taxon>
        <taxon>environmental samples</taxon>
    </lineage>
</organism>
<gene>
    <name evidence="2" type="ORF">KL86PLE_41474</name>
</gene>
<feature type="transmembrane region" description="Helical" evidence="1">
    <location>
        <begin position="12"/>
        <end position="30"/>
    </location>
</feature>
<reference evidence="2" key="1">
    <citation type="submission" date="2016-08" db="EMBL/GenBank/DDBJ databases">
        <authorList>
            <person name="Seilhamer J.J."/>
        </authorList>
    </citation>
    <scope>NUCLEOTIDE SEQUENCE</scope>
    <source>
        <strain evidence="2">86</strain>
    </source>
</reference>
<evidence type="ECO:0000256" key="1">
    <source>
        <dbReference type="SAM" id="Phobius"/>
    </source>
</evidence>
<keyword evidence="1" id="KW-1133">Transmembrane helix</keyword>
<accession>A0A212LJW5</accession>
<dbReference type="EMBL" id="FMJD01000008">
    <property type="protein sequence ID" value="SCM77669.1"/>
    <property type="molecule type" value="Genomic_DNA"/>
</dbReference>
<dbReference type="AlphaFoldDB" id="A0A212LJW5"/>
<keyword evidence="1" id="KW-0812">Transmembrane</keyword>
<name>A0A212LJW5_9HYPH</name>
<keyword evidence="1" id="KW-0472">Membrane</keyword>
<proteinExistence type="predicted"/>
<protein>
    <submittedName>
        <fullName evidence="2">Uncharacterized protein</fullName>
    </submittedName>
</protein>